<dbReference type="InterPro" id="IPR023794">
    <property type="entry name" value="MI/DCI_dehydrogenase"/>
</dbReference>
<name>A0A1G6YC36_9ACTN</name>
<dbReference type="PANTHER" id="PTHR43593:SF1">
    <property type="entry name" value="INOSITOL 2-DEHYDROGENASE"/>
    <property type="match status" value="1"/>
</dbReference>
<dbReference type="InterPro" id="IPR050424">
    <property type="entry name" value="Gfo-Idh-MocA_inositol_DH"/>
</dbReference>
<dbReference type="Gene3D" id="3.30.360.10">
    <property type="entry name" value="Dihydrodipicolinate Reductase, domain 2"/>
    <property type="match status" value="1"/>
</dbReference>
<evidence type="ECO:0000256" key="3">
    <source>
        <dbReference type="HAMAP-Rule" id="MF_01671"/>
    </source>
</evidence>
<sequence length="356" mass="38268">MDATTLPPDLRVAVVGVGVMGADHVERLATRTKFARVSVVNDFDTAKASRLAGTVPGCRAVEDPFEAITADDVDAVLLASPGRFHAEQVLAALEIGRPVLCEKPLALDPADALQVVRREAEHGSPLVSVGFMRRFDREHEELRASLAAGELGTPLMVHCKHRNASVPGHFDDRMMVYDSAVHEVDSVRYLLGEEIVSASVLKPTPSENAPAGLHDPMLVLFRTASGRVVTDELHLTTSAGYEVRTEVVGSRGSATIGLEVGRLTTQLPGGRWGGSVHADFRPRFRDAYDVQLQRWVDAVRRGEGVDPTSATAWDGYAAAVVCEATARALDTDGAPVPVELATRPPGPSSDHHEEQR</sequence>
<dbReference type="SUPFAM" id="SSF55347">
    <property type="entry name" value="Glyceraldehyde-3-phosphate dehydrogenase-like, C-terminal domain"/>
    <property type="match status" value="1"/>
</dbReference>
<dbReference type="SUPFAM" id="SSF51735">
    <property type="entry name" value="NAD(P)-binding Rossmann-fold domains"/>
    <property type="match status" value="1"/>
</dbReference>
<dbReference type="InterPro" id="IPR000683">
    <property type="entry name" value="Gfo/Idh/MocA-like_OxRdtase_N"/>
</dbReference>
<dbReference type="EC" id="1.1.1.18" evidence="3"/>
<dbReference type="Proteomes" id="UP000198546">
    <property type="component" value="Chromosome i"/>
</dbReference>
<evidence type="ECO:0000256" key="1">
    <source>
        <dbReference type="ARBA" id="ARBA00023002"/>
    </source>
</evidence>
<dbReference type="RefSeq" id="WP_090592808.1">
    <property type="nucleotide sequence ID" value="NZ_LT629688.1"/>
</dbReference>
<comment type="subunit">
    <text evidence="3">Homotetramer.</text>
</comment>
<reference evidence="7 8" key="1">
    <citation type="submission" date="2016-10" db="EMBL/GenBank/DDBJ databases">
        <authorList>
            <person name="de Groot N.N."/>
        </authorList>
    </citation>
    <scope>NUCLEOTIDE SEQUENCE [LARGE SCALE GENOMIC DNA]</scope>
    <source>
        <strain evidence="7 8">MON 2.2</strain>
    </source>
</reference>
<dbReference type="InterPro" id="IPR036291">
    <property type="entry name" value="NAD(P)-bd_dom_sf"/>
</dbReference>
<comment type="catalytic activity">
    <reaction evidence="3">
        <text>myo-inositol + NAD(+) = scyllo-inosose + NADH + H(+)</text>
        <dbReference type="Rhea" id="RHEA:16949"/>
        <dbReference type="ChEBI" id="CHEBI:15378"/>
        <dbReference type="ChEBI" id="CHEBI:17268"/>
        <dbReference type="ChEBI" id="CHEBI:17811"/>
        <dbReference type="ChEBI" id="CHEBI:57540"/>
        <dbReference type="ChEBI" id="CHEBI:57945"/>
        <dbReference type="EC" id="1.1.1.18"/>
    </reaction>
</comment>
<organism evidence="7 8">
    <name type="scientific">Auraticoccus monumenti</name>
    <dbReference type="NCBI Taxonomy" id="675864"/>
    <lineage>
        <taxon>Bacteria</taxon>
        <taxon>Bacillati</taxon>
        <taxon>Actinomycetota</taxon>
        <taxon>Actinomycetes</taxon>
        <taxon>Propionibacteriales</taxon>
        <taxon>Propionibacteriaceae</taxon>
        <taxon>Auraticoccus</taxon>
    </lineage>
</organism>
<dbReference type="EMBL" id="LT629688">
    <property type="protein sequence ID" value="SDD87892.1"/>
    <property type="molecule type" value="Genomic_DNA"/>
</dbReference>
<dbReference type="GO" id="GO:0000166">
    <property type="term" value="F:nucleotide binding"/>
    <property type="evidence" value="ECO:0007669"/>
    <property type="project" value="InterPro"/>
</dbReference>
<evidence type="ECO:0000256" key="4">
    <source>
        <dbReference type="SAM" id="MobiDB-lite"/>
    </source>
</evidence>
<gene>
    <name evidence="3" type="primary">iolG</name>
    <name evidence="7" type="ORF">SAMN04489747_1960</name>
</gene>
<keyword evidence="8" id="KW-1185">Reference proteome</keyword>
<feature type="domain" description="Gfo/Idh/MocA-like oxidoreductase N-terminal" evidence="5">
    <location>
        <begin position="10"/>
        <end position="130"/>
    </location>
</feature>
<dbReference type="GO" id="GO:0050112">
    <property type="term" value="F:inositol 2-dehydrogenase (NAD+) activity"/>
    <property type="evidence" value="ECO:0007669"/>
    <property type="project" value="UniProtKB-UniRule"/>
</dbReference>
<dbReference type="InterPro" id="IPR055170">
    <property type="entry name" value="GFO_IDH_MocA-like_dom"/>
</dbReference>
<dbReference type="AlphaFoldDB" id="A0A1G6YC36"/>
<evidence type="ECO:0000256" key="2">
    <source>
        <dbReference type="ARBA" id="ARBA00023027"/>
    </source>
</evidence>
<feature type="domain" description="GFO/IDH/MocA-like oxidoreductase" evidence="6">
    <location>
        <begin position="140"/>
        <end position="254"/>
    </location>
</feature>
<protein>
    <recommendedName>
        <fullName evidence="3">Inositol 2-dehydrogenase</fullName>
        <ecNumber evidence="3">1.1.1.18</ecNumber>
    </recommendedName>
    <alternativeName>
        <fullName evidence="3">Myo-inositol 2-dehydrogenase</fullName>
        <shortName evidence="3">MI 2-dehydrogenase</shortName>
    </alternativeName>
</protein>
<dbReference type="Pfam" id="PF01408">
    <property type="entry name" value="GFO_IDH_MocA"/>
    <property type="match status" value="1"/>
</dbReference>
<keyword evidence="1 3" id="KW-0560">Oxidoreductase</keyword>
<evidence type="ECO:0000259" key="6">
    <source>
        <dbReference type="Pfam" id="PF22725"/>
    </source>
</evidence>
<comment type="function">
    <text evidence="3">Involved in the oxidation of myo-inositol (MI) to 2-keto-myo-inositol (2KMI or 2-inosose).</text>
</comment>
<comment type="similarity">
    <text evidence="3">Belongs to the Gfo/Idh/MocA family.</text>
</comment>
<evidence type="ECO:0000313" key="7">
    <source>
        <dbReference type="EMBL" id="SDD87892.1"/>
    </source>
</evidence>
<dbReference type="OrthoDB" id="256869at2"/>
<dbReference type="STRING" id="675864.SAMN04489747_1960"/>
<accession>A0A1G6YC36</accession>
<evidence type="ECO:0000313" key="8">
    <source>
        <dbReference type="Proteomes" id="UP000198546"/>
    </source>
</evidence>
<feature type="region of interest" description="Disordered" evidence="4">
    <location>
        <begin position="333"/>
        <end position="356"/>
    </location>
</feature>
<dbReference type="HAMAP" id="MF_01671">
    <property type="entry name" value="IolG"/>
    <property type="match status" value="1"/>
</dbReference>
<keyword evidence="2 3" id="KW-0520">NAD</keyword>
<dbReference type="PANTHER" id="PTHR43593">
    <property type="match status" value="1"/>
</dbReference>
<proteinExistence type="inferred from homology"/>
<dbReference type="GO" id="GO:0019310">
    <property type="term" value="P:inositol catabolic process"/>
    <property type="evidence" value="ECO:0007669"/>
    <property type="project" value="UniProtKB-UniRule"/>
</dbReference>
<dbReference type="Gene3D" id="3.40.50.720">
    <property type="entry name" value="NAD(P)-binding Rossmann-like Domain"/>
    <property type="match status" value="1"/>
</dbReference>
<evidence type="ECO:0000259" key="5">
    <source>
        <dbReference type="Pfam" id="PF01408"/>
    </source>
</evidence>
<dbReference type="Pfam" id="PF22725">
    <property type="entry name" value="GFO_IDH_MocA_C3"/>
    <property type="match status" value="1"/>
</dbReference>